<feature type="transmembrane region" description="Helical" evidence="1">
    <location>
        <begin position="117"/>
        <end position="138"/>
    </location>
</feature>
<organism evidence="2 3">
    <name type="scientific">Thermostaphylospora chromogena</name>
    <dbReference type="NCBI Taxonomy" id="35622"/>
    <lineage>
        <taxon>Bacteria</taxon>
        <taxon>Bacillati</taxon>
        <taxon>Actinomycetota</taxon>
        <taxon>Actinomycetes</taxon>
        <taxon>Streptosporangiales</taxon>
        <taxon>Thermomonosporaceae</taxon>
        <taxon>Thermostaphylospora</taxon>
    </lineage>
</organism>
<evidence type="ECO:0000256" key="1">
    <source>
        <dbReference type="SAM" id="Phobius"/>
    </source>
</evidence>
<evidence type="ECO:0000313" key="2">
    <source>
        <dbReference type="EMBL" id="SDQ47999.1"/>
    </source>
</evidence>
<accession>A0A1H1B7U9</accession>
<protein>
    <recommendedName>
        <fullName evidence="4">DUF2269 family protein</fullName>
    </recommendedName>
</protein>
<dbReference type="STRING" id="35622.SAMN04489764_0839"/>
<feature type="transmembrane region" description="Helical" evidence="1">
    <location>
        <begin position="72"/>
        <end position="90"/>
    </location>
</feature>
<dbReference type="RefSeq" id="WP_093257857.1">
    <property type="nucleotide sequence ID" value="NZ_FNKK01000002.1"/>
</dbReference>
<dbReference type="AlphaFoldDB" id="A0A1H1B7U9"/>
<keyword evidence="1" id="KW-0812">Transmembrane</keyword>
<feature type="transmembrane region" description="Helical" evidence="1">
    <location>
        <begin position="48"/>
        <end position="66"/>
    </location>
</feature>
<evidence type="ECO:0000313" key="3">
    <source>
        <dbReference type="Proteomes" id="UP000217103"/>
    </source>
</evidence>
<sequence>MWNLLLWLHVGFSIFALGPLTAVTMAAPRAIRNRSTELLRFLHRSTRIYGVASLGVFVFGLALGGSALGRPYLTVSMTLFIVAIVLLVIIERDLRTAVRVMESPDTDDDARAQSGRIAAMSGVVALIWLVILFLMFAFSPTG</sequence>
<reference evidence="2 3" key="1">
    <citation type="submission" date="2016-10" db="EMBL/GenBank/DDBJ databases">
        <authorList>
            <person name="de Groot N.N."/>
        </authorList>
    </citation>
    <scope>NUCLEOTIDE SEQUENCE [LARGE SCALE GENOMIC DNA]</scope>
    <source>
        <strain evidence="2 3">DSM 43794</strain>
    </source>
</reference>
<proteinExistence type="predicted"/>
<dbReference type="EMBL" id="FNKK01000002">
    <property type="protein sequence ID" value="SDQ47999.1"/>
    <property type="molecule type" value="Genomic_DNA"/>
</dbReference>
<dbReference type="Proteomes" id="UP000217103">
    <property type="component" value="Unassembled WGS sequence"/>
</dbReference>
<keyword evidence="3" id="KW-1185">Reference proteome</keyword>
<feature type="transmembrane region" description="Helical" evidence="1">
    <location>
        <begin position="6"/>
        <end position="27"/>
    </location>
</feature>
<keyword evidence="1" id="KW-1133">Transmembrane helix</keyword>
<name>A0A1H1B7U9_9ACTN</name>
<evidence type="ECO:0008006" key="4">
    <source>
        <dbReference type="Google" id="ProtNLM"/>
    </source>
</evidence>
<keyword evidence="1" id="KW-0472">Membrane</keyword>
<dbReference type="OrthoDB" id="3536566at2"/>
<gene>
    <name evidence="2" type="ORF">SAMN04489764_0839</name>
</gene>